<dbReference type="AlphaFoldDB" id="A0AAJ0MAN8"/>
<accession>A0AAJ0MAN8</accession>
<protein>
    <recommendedName>
        <fullName evidence="3">Maltose/galactoside acetyltransferase domain-containing protein</fullName>
    </recommendedName>
</protein>
<comment type="caution">
    <text evidence="4">The sequence shown here is derived from an EMBL/GenBank/DDBJ whole genome shotgun (WGS) entry which is preliminary data.</text>
</comment>
<keyword evidence="5" id="KW-1185">Reference proteome</keyword>
<evidence type="ECO:0000313" key="4">
    <source>
        <dbReference type="EMBL" id="KAK3346385.1"/>
    </source>
</evidence>
<evidence type="ECO:0000256" key="1">
    <source>
        <dbReference type="ARBA" id="ARBA00007274"/>
    </source>
</evidence>
<dbReference type="SMART" id="SM01266">
    <property type="entry name" value="Mac"/>
    <property type="match status" value="1"/>
</dbReference>
<keyword evidence="2" id="KW-0808">Transferase</keyword>
<dbReference type="GO" id="GO:0016407">
    <property type="term" value="F:acetyltransferase activity"/>
    <property type="evidence" value="ECO:0007669"/>
    <property type="project" value="InterPro"/>
</dbReference>
<dbReference type="EMBL" id="JAUIQD010000006">
    <property type="protein sequence ID" value="KAK3346385.1"/>
    <property type="molecule type" value="Genomic_DNA"/>
</dbReference>
<organism evidence="4 5">
    <name type="scientific">Lasiosphaeria hispida</name>
    <dbReference type="NCBI Taxonomy" id="260671"/>
    <lineage>
        <taxon>Eukaryota</taxon>
        <taxon>Fungi</taxon>
        <taxon>Dikarya</taxon>
        <taxon>Ascomycota</taxon>
        <taxon>Pezizomycotina</taxon>
        <taxon>Sordariomycetes</taxon>
        <taxon>Sordariomycetidae</taxon>
        <taxon>Sordariales</taxon>
        <taxon>Lasiosphaeriaceae</taxon>
        <taxon>Lasiosphaeria</taxon>
    </lineage>
</organism>
<feature type="domain" description="Maltose/galactoside acetyltransferase" evidence="3">
    <location>
        <begin position="10"/>
        <end position="67"/>
    </location>
</feature>
<proteinExistence type="inferred from homology"/>
<comment type="similarity">
    <text evidence="1">Belongs to the transferase hexapeptide repeat family.</text>
</comment>
<evidence type="ECO:0000259" key="3">
    <source>
        <dbReference type="SMART" id="SM01266"/>
    </source>
</evidence>
<dbReference type="Pfam" id="PF12464">
    <property type="entry name" value="Mac"/>
    <property type="match status" value="1"/>
</dbReference>
<sequence>MSSVDAAENRRRMLAGELYYAFTPDLTADRRRCKAACFEFNAHSTGGEAPRRKLVELWKKLVRDDTALPPVAPTPEEDGILLQDYPWVDGPIKVDYGFNVKCVPNYPHPTL</sequence>
<reference evidence="4" key="1">
    <citation type="journal article" date="2023" name="Mol. Phylogenet. Evol.">
        <title>Genome-scale phylogeny and comparative genomics of the fungal order Sordariales.</title>
        <authorList>
            <person name="Hensen N."/>
            <person name="Bonometti L."/>
            <person name="Westerberg I."/>
            <person name="Brannstrom I.O."/>
            <person name="Guillou S."/>
            <person name="Cros-Aarteil S."/>
            <person name="Calhoun S."/>
            <person name="Haridas S."/>
            <person name="Kuo A."/>
            <person name="Mondo S."/>
            <person name="Pangilinan J."/>
            <person name="Riley R."/>
            <person name="LaButti K."/>
            <person name="Andreopoulos B."/>
            <person name="Lipzen A."/>
            <person name="Chen C."/>
            <person name="Yan M."/>
            <person name="Daum C."/>
            <person name="Ng V."/>
            <person name="Clum A."/>
            <person name="Steindorff A."/>
            <person name="Ohm R.A."/>
            <person name="Martin F."/>
            <person name="Silar P."/>
            <person name="Natvig D.O."/>
            <person name="Lalanne C."/>
            <person name="Gautier V."/>
            <person name="Ament-Velasquez S.L."/>
            <person name="Kruys A."/>
            <person name="Hutchinson M.I."/>
            <person name="Powell A.J."/>
            <person name="Barry K."/>
            <person name="Miller A.N."/>
            <person name="Grigoriev I.V."/>
            <person name="Debuchy R."/>
            <person name="Gladieux P."/>
            <person name="Hiltunen Thoren M."/>
            <person name="Johannesson H."/>
        </authorList>
    </citation>
    <scope>NUCLEOTIDE SEQUENCE</scope>
    <source>
        <strain evidence="4">CBS 955.72</strain>
    </source>
</reference>
<reference evidence="4" key="2">
    <citation type="submission" date="2023-06" db="EMBL/GenBank/DDBJ databases">
        <authorList>
            <consortium name="Lawrence Berkeley National Laboratory"/>
            <person name="Haridas S."/>
            <person name="Hensen N."/>
            <person name="Bonometti L."/>
            <person name="Westerberg I."/>
            <person name="Brannstrom I.O."/>
            <person name="Guillou S."/>
            <person name="Cros-Aarteil S."/>
            <person name="Calhoun S."/>
            <person name="Kuo A."/>
            <person name="Mondo S."/>
            <person name="Pangilinan J."/>
            <person name="Riley R."/>
            <person name="Labutti K."/>
            <person name="Andreopoulos B."/>
            <person name="Lipzen A."/>
            <person name="Chen C."/>
            <person name="Yanf M."/>
            <person name="Daum C."/>
            <person name="Ng V."/>
            <person name="Clum A."/>
            <person name="Steindorff A."/>
            <person name="Ohm R."/>
            <person name="Martin F."/>
            <person name="Silar P."/>
            <person name="Natvig D."/>
            <person name="Lalanne C."/>
            <person name="Gautier V."/>
            <person name="Ament-Velasquez S.L."/>
            <person name="Kruys A."/>
            <person name="Hutchinson M.I."/>
            <person name="Powell A.J."/>
            <person name="Barry K."/>
            <person name="Miller A.N."/>
            <person name="Grigoriev I.V."/>
            <person name="Debuchy R."/>
            <person name="Gladieux P."/>
            <person name="Thoren M.H."/>
            <person name="Johannesson H."/>
        </authorList>
    </citation>
    <scope>NUCLEOTIDE SEQUENCE</scope>
    <source>
        <strain evidence="4">CBS 955.72</strain>
    </source>
</reference>
<name>A0AAJ0MAN8_9PEZI</name>
<gene>
    <name evidence="4" type="ORF">B0T25DRAFT_520817</name>
</gene>
<evidence type="ECO:0000313" key="5">
    <source>
        <dbReference type="Proteomes" id="UP001275084"/>
    </source>
</evidence>
<dbReference type="Gene3D" id="2.160.10.10">
    <property type="entry name" value="Hexapeptide repeat proteins"/>
    <property type="match status" value="1"/>
</dbReference>
<dbReference type="InterPro" id="IPR024688">
    <property type="entry name" value="Mac_dom"/>
</dbReference>
<dbReference type="Proteomes" id="UP001275084">
    <property type="component" value="Unassembled WGS sequence"/>
</dbReference>
<evidence type="ECO:0000256" key="2">
    <source>
        <dbReference type="ARBA" id="ARBA00022679"/>
    </source>
</evidence>